<gene>
    <name evidence="2" type="ORF">Ccrd_013629</name>
</gene>
<comment type="caution">
    <text evidence="2">The sequence shown here is derived from an EMBL/GenBank/DDBJ whole genome shotgun (WGS) entry which is preliminary data.</text>
</comment>
<protein>
    <submittedName>
        <fullName evidence="2">Uncharacterized protein</fullName>
    </submittedName>
</protein>
<name>A0A103YF87_CYNCS</name>
<keyword evidence="3" id="KW-1185">Reference proteome</keyword>
<feature type="chain" id="PRO_5007119666" evidence="1">
    <location>
        <begin position="27"/>
        <end position="87"/>
    </location>
</feature>
<sequence length="87" mass="9512">MVTISLHSVILNSLSCLLVIIRGSSSNSSESQVRLVYDYYVGMLVESSSKPTLSGSIRKLLKRNNQVLGQILANISSLKLNNMNNIS</sequence>
<organism evidence="2 3">
    <name type="scientific">Cynara cardunculus var. scolymus</name>
    <name type="common">Globe artichoke</name>
    <name type="synonym">Cynara scolymus</name>
    <dbReference type="NCBI Taxonomy" id="59895"/>
    <lineage>
        <taxon>Eukaryota</taxon>
        <taxon>Viridiplantae</taxon>
        <taxon>Streptophyta</taxon>
        <taxon>Embryophyta</taxon>
        <taxon>Tracheophyta</taxon>
        <taxon>Spermatophyta</taxon>
        <taxon>Magnoliopsida</taxon>
        <taxon>eudicotyledons</taxon>
        <taxon>Gunneridae</taxon>
        <taxon>Pentapetalae</taxon>
        <taxon>asterids</taxon>
        <taxon>campanulids</taxon>
        <taxon>Asterales</taxon>
        <taxon>Asteraceae</taxon>
        <taxon>Carduoideae</taxon>
        <taxon>Cardueae</taxon>
        <taxon>Carduinae</taxon>
        <taxon>Cynara</taxon>
    </lineage>
</organism>
<proteinExistence type="predicted"/>
<evidence type="ECO:0000313" key="2">
    <source>
        <dbReference type="EMBL" id="KVI08006.1"/>
    </source>
</evidence>
<dbReference type="Proteomes" id="UP000243975">
    <property type="component" value="Unassembled WGS sequence"/>
</dbReference>
<evidence type="ECO:0000313" key="3">
    <source>
        <dbReference type="Proteomes" id="UP000243975"/>
    </source>
</evidence>
<dbReference type="EMBL" id="LEKV01001409">
    <property type="protein sequence ID" value="KVI08006.1"/>
    <property type="molecule type" value="Genomic_DNA"/>
</dbReference>
<keyword evidence="1" id="KW-0732">Signal</keyword>
<reference evidence="2 3" key="1">
    <citation type="journal article" date="2016" name="Sci. Rep.">
        <title>The genome sequence of the outbreeding globe artichoke constructed de novo incorporating a phase-aware low-pass sequencing strategy of F1 progeny.</title>
        <authorList>
            <person name="Scaglione D."/>
            <person name="Reyes-Chin-Wo S."/>
            <person name="Acquadro A."/>
            <person name="Froenicke L."/>
            <person name="Portis E."/>
            <person name="Beitel C."/>
            <person name="Tirone M."/>
            <person name="Mauro R."/>
            <person name="Lo Monaco A."/>
            <person name="Mauromicale G."/>
            <person name="Faccioli P."/>
            <person name="Cattivelli L."/>
            <person name="Rieseberg L."/>
            <person name="Michelmore R."/>
            <person name="Lanteri S."/>
        </authorList>
    </citation>
    <scope>NUCLEOTIDE SEQUENCE [LARGE SCALE GENOMIC DNA]</scope>
    <source>
        <strain evidence="2">2C</strain>
    </source>
</reference>
<accession>A0A103YF87</accession>
<dbReference type="AlphaFoldDB" id="A0A103YF87"/>
<feature type="signal peptide" evidence="1">
    <location>
        <begin position="1"/>
        <end position="26"/>
    </location>
</feature>
<dbReference type="Gramene" id="KVI08006">
    <property type="protein sequence ID" value="KVI08006"/>
    <property type="gene ID" value="Ccrd_013629"/>
</dbReference>
<evidence type="ECO:0000256" key="1">
    <source>
        <dbReference type="SAM" id="SignalP"/>
    </source>
</evidence>